<feature type="compositionally biased region" description="Polar residues" evidence="6">
    <location>
        <begin position="30"/>
        <end position="52"/>
    </location>
</feature>
<dbReference type="InterPro" id="IPR013907">
    <property type="entry name" value="Sds3"/>
</dbReference>
<keyword evidence="4" id="KW-0804">Transcription</keyword>
<feature type="compositionally biased region" description="Low complexity" evidence="6">
    <location>
        <begin position="399"/>
        <end position="424"/>
    </location>
</feature>
<feature type="compositionally biased region" description="Basic and acidic residues" evidence="6">
    <location>
        <begin position="188"/>
        <end position="202"/>
    </location>
</feature>
<dbReference type="Pfam" id="PF08598">
    <property type="entry name" value="Sds3"/>
    <property type="match status" value="1"/>
</dbReference>
<keyword evidence="2" id="KW-0678">Repressor</keyword>
<feature type="region of interest" description="Disordered" evidence="6">
    <location>
        <begin position="482"/>
        <end position="509"/>
    </location>
</feature>
<keyword evidence="3" id="KW-0805">Transcription regulation</keyword>
<dbReference type="PANTHER" id="PTHR21964">
    <property type="entry name" value="BREAST CANCER METASTASIS-SUPPRESSOR 1"/>
    <property type="match status" value="1"/>
</dbReference>
<proteinExistence type="predicted"/>
<feature type="compositionally biased region" description="Low complexity" evidence="6">
    <location>
        <begin position="372"/>
        <end position="383"/>
    </location>
</feature>
<feature type="region of interest" description="Disordered" evidence="6">
    <location>
        <begin position="1"/>
        <end position="99"/>
    </location>
</feature>
<evidence type="ECO:0000256" key="4">
    <source>
        <dbReference type="ARBA" id="ARBA00023163"/>
    </source>
</evidence>
<keyword evidence="5" id="KW-0539">Nucleus</keyword>
<feature type="region of interest" description="Disordered" evidence="6">
    <location>
        <begin position="276"/>
        <end position="469"/>
    </location>
</feature>
<feature type="region of interest" description="Disordered" evidence="6">
    <location>
        <begin position="129"/>
        <end position="252"/>
    </location>
</feature>
<feature type="compositionally biased region" description="Low complexity" evidence="6">
    <location>
        <begin position="224"/>
        <end position="237"/>
    </location>
</feature>
<keyword evidence="8" id="KW-1185">Reference proteome</keyword>
<evidence type="ECO:0000313" key="7">
    <source>
        <dbReference type="EMBL" id="KAH6589352.1"/>
    </source>
</evidence>
<feature type="compositionally biased region" description="Low complexity" evidence="6">
    <location>
        <begin position="146"/>
        <end position="179"/>
    </location>
</feature>
<feature type="compositionally biased region" description="Low complexity" evidence="6">
    <location>
        <begin position="205"/>
        <end position="214"/>
    </location>
</feature>
<dbReference type="Proteomes" id="UP001648503">
    <property type="component" value="Unassembled WGS sequence"/>
</dbReference>
<evidence type="ECO:0000256" key="6">
    <source>
        <dbReference type="SAM" id="MobiDB-lite"/>
    </source>
</evidence>
<reference evidence="7 8" key="1">
    <citation type="submission" date="2021-02" db="EMBL/GenBank/DDBJ databases">
        <title>Variation within the Batrachochytrium salamandrivorans European outbreak.</title>
        <authorList>
            <person name="Kelly M."/>
            <person name="Pasmans F."/>
            <person name="Shea T.P."/>
            <person name="Munoz J.F."/>
            <person name="Carranza S."/>
            <person name="Cuomo C.A."/>
            <person name="Martel A."/>
        </authorList>
    </citation>
    <scope>NUCLEOTIDE SEQUENCE [LARGE SCALE GENOMIC DNA]</scope>
    <source>
        <strain evidence="7 8">AMFP18/2</strain>
    </source>
</reference>
<dbReference type="SMART" id="SM01401">
    <property type="entry name" value="Sds3"/>
    <property type="match status" value="1"/>
</dbReference>
<comment type="subcellular location">
    <subcellularLocation>
        <location evidence="1">Nucleus</location>
    </subcellularLocation>
</comment>
<evidence type="ECO:0000256" key="1">
    <source>
        <dbReference type="ARBA" id="ARBA00004123"/>
    </source>
</evidence>
<feature type="compositionally biased region" description="Polar residues" evidence="6">
    <location>
        <begin position="564"/>
        <end position="573"/>
    </location>
</feature>
<evidence type="ECO:0008006" key="9">
    <source>
        <dbReference type="Google" id="ProtNLM"/>
    </source>
</evidence>
<feature type="compositionally biased region" description="Low complexity" evidence="6">
    <location>
        <begin position="494"/>
        <end position="509"/>
    </location>
</feature>
<feature type="compositionally biased region" description="Pro residues" evidence="6">
    <location>
        <begin position="621"/>
        <end position="634"/>
    </location>
</feature>
<accession>A0ABQ8EZH1</accession>
<evidence type="ECO:0000256" key="2">
    <source>
        <dbReference type="ARBA" id="ARBA00022491"/>
    </source>
</evidence>
<gene>
    <name evidence="7" type="ORF">BASA50_010098</name>
</gene>
<evidence type="ECO:0000313" key="8">
    <source>
        <dbReference type="Proteomes" id="UP001648503"/>
    </source>
</evidence>
<feature type="compositionally biased region" description="Low complexity" evidence="6">
    <location>
        <begin position="608"/>
        <end position="620"/>
    </location>
</feature>
<feature type="compositionally biased region" description="Low complexity" evidence="6">
    <location>
        <begin position="346"/>
        <end position="365"/>
    </location>
</feature>
<evidence type="ECO:0000256" key="5">
    <source>
        <dbReference type="ARBA" id="ARBA00023242"/>
    </source>
</evidence>
<feature type="compositionally biased region" description="Low complexity" evidence="6">
    <location>
        <begin position="286"/>
        <end position="300"/>
    </location>
</feature>
<sequence length="896" mass="99896">MSGHQQPPLTPHFQSQEQQQQQPSYRESYDNSSLARTPTTQGGVSHQQQLQPPTLPSMASFCHPSHGPLPPQERQSMRLAYPSHSHQHSGSSHQQQQRDYHYYPQHGQSQGQGPPHLSSTVISPVSVTTRLAPNGPANGMGQAQPIINTSNNNNSSMVSGSSNSGSSSITSAGAIGAPSHASHVQPIQRDKRDQRDQRDQHMHMSHQIQHSHPPSYKHDYKMVSSHLGPILPSSSGSSGVGGMGPASTGMHHSLQQSPLLQQPIQHRDHREPREQYYSHINGGGNSNSNISSSNQQQKQQASLPSMHHSPTRGHMHPQPIHSYPREQQQQHDRHHTAVLSPLQPQPMQYHSSPHMSHHPSMSMQQQPPPPLAVHQQQQQQQYHSHPHHMQHQVPYHKMQQQQQQPSLQQQSSLQQQQQQQQQQQHHVPPHEYQQRQQQSVHHHHQQQQTHYQLEHRKSFSGSSSAMAPMNDVVRRGSFDDRHEPIYNQAPHPAPESSSSVSMPPASLSTTATTPITVTTAPSISAAIAVSSTATPPLPSASAAYVEPAASTLDPPVTVSESIPLQSAAPNQRQKPLVQKQKGGAASDSLIPLAAMAHSQSLPPPSQPQPQQEQQQPQQKKPAPPKPKSPVPTAPRRPIGRPRGSTSVKAEAAQHVPVPAPTPPAAVPQHGASPDQFSEMSDESDRSDEMTFEQIQKDMHHGEVDKRLQKLESYFSDNKNEIYEDKIDSFLRETKELRLGTHPDFMGELRILEEERDAALRAAELFRDYELECAQRIYQLEYDTSLAEYTTEKAGLGEKMLQELYEKKRKLKEERDGFDVSNDATLEVTKSIGIRKAARLNPGRSDDQRKVGKRSKVSSGPVLVFQLKDHEIYEDLGNLRRNVNVRKAAANYKNRKQ</sequence>
<organism evidence="7 8">
    <name type="scientific">Batrachochytrium salamandrivorans</name>
    <dbReference type="NCBI Taxonomy" id="1357716"/>
    <lineage>
        <taxon>Eukaryota</taxon>
        <taxon>Fungi</taxon>
        <taxon>Fungi incertae sedis</taxon>
        <taxon>Chytridiomycota</taxon>
        <taxon>Chytridiomycota incertae sedis</taxon>
        <taxon>Chytridiomycetes</taxon>
        <taxon>Rhizophydiales</taxon>
        <taxon>Rhizophydiales incertae sedis</taxon>
        <taxon>Batrachochytrium</taxon>
    </lineage>
</organism>
<dbReference type="EMBL" id="JAFCIX010000466">
    <property type="protein sequence ID" value="KAH6589352.1"/>
    <property type="molecule type" value="Genomic_DNA"/>
</dbReference>
<evidence type="ECO:0000256" key="3">
    <source>
        <dbReference type="ARBA" id="ARBA00023015"/>
    </source>
</evidence>
<protein>
    <recommendedName>
        <fullName evidence="9">Sds3-like-domain-containing protein</fullName>
    </recommendedName>
</protein>
<name>A0ABQ8EZH1_9FUNG</name>
<comment type="caution">
    <text evidence="7">The sequence shown here is derived from an EMBL/GenBank/DDBJ whole genome shotgun (WGS) entry which is preliminary data.</text>
</comment>
<feature type="region of interest" description="Disordered" evidence="6">
    <location>
        <begin position="564"/>
        <end position="584"/>
    </location>
</feature>
<feature type="region of interest" description="Disordered" evidence="6">
    <location>
        <begin position="597"/>
        <end position="689"/>
    </location>
</feature>